<protein>
    <recommendedName>
        <fullName evidence="3">DUF1015 domain-containing protein</fullName>
    </recommendedName>
</protein>
<accession>A0A9W6GI77</accession>
<dbReference type="AlphaFoldDB" id="A0A9W6GI77"/>
<gene>
    <name evidence="1" type="ORF">TISLANDTSLP1_21280</name>
</gene>
<dbReference type="PANTHER" id="PTHR36454">
    <property type="entry name" value="LMO2823 PROTEIN"/>
    <property type="match status" value="1"/>
</dbReference>
<evidence type="ECO:0008006" key="3">
    <source>
        <dbReference type="Google" id="ProtNLM"/>
    </source>
</evidence>
<reference evidence="1" key="1">
    <citation type="submission" date="2022-12" db="EMBL/GenBank/DDBJ databases">
        <title>Reference genome sequencing for broad-spectrum identification of bacterial and archaeal isolates by mass spectrometry.</title>
        <authorList>
            <person name="Sekiguchi Y."/>
            <person name="Tourlousse D.M."/>
        </authorList>
    </citation>
    <scope>NUCLEOTIDE SEQUENCE</scope>
    <source>
        <strain evidence="1">TSL-P1</strain>
    </source>
</reference>
<evidence type="ECO:0000313" key="2">
    <source>
        <dbReference type="Proteomes" id="UP001144297"/>
    </source>
</evidence>
<dbReference type="Proteomes" id="UP001144297">
    <property type="component" value="Unassembled WGS sequence"/>
</dbReference>
<dbReference type="InterPro" id="IPR008323">
    <property type="entry name" value="UCP033563"/>
</dbReference>
<sequence length="411" mass="48534">MTIIKPFKGIVYNPEKINEDDVMCPPYDIISDELKETLYNKSPYNIVRIDYGKNSPDVDKYSLAKQYLNKWLEEGILIQEKEPCFYGYEIHYSYKNKKKILRGIIGTVKIEEFGKGIYPHEQTYSKPKTDRLNLMKACMANTSLIFSIYRSKERITSQILEKLKTPYLQARDLNGNIHRLFKIKEPAQINKIVEEFKNKPIFIADGHHRYEVALEFKKQMNELYPEQKDSPWNYVLMFLTNIEDDGYLILPTHRLLSTSLPVKEQLENQNELFNLFEFNKDEDIQQVIEKMGPKNMGVYLKDNKFYILQYKGPCLDYLPEELRYFDVNILEEVILKKMFPQREVCYDIDIEKGIKMVQEGKCDAIFILRATKVEEIERVALAGLRMPPKSTYFYPKLLTGMVINSFKENFK</sequence>
<dbReference type="PIRSF" id="PIRSF033563">
    <property type="entry name" value="UCP033563"/>
    <property type="match status" value="1"/>
</dbReference>
<dbReference type="EMBL" id="BSDX01000001">
    <property type="protein sequence ID" value="GLI54435.1"/>
    <property type="molecule type" value="Genomic_DNA"/>
</dbReference>
<comment type="caution">
    <text evidence="1">The sequence shown here is derived from an EMBL/GenBank/DDBJ whole genome shotgun (WGS) entry which is preliminary data.</text>
</comment>
<organism evidence="1 2">
    <name type="scientific">Thermodesulfovibrio yellowstonii</name>
    <dbReference type="NCBI Taxonomy" id="28262"/>
    <lineage>
        <taxon>Bacteria</taxon>
        <taxon>Pseudomonadati</taxon>
        <taxon>Nitrospirota</taxon>
        <taxon>Thermodesulfovibrionia</taxon>
        <taxon>Thermodesulfovibrionales</taxon>
        <taxon>Thermodesulfovibrionaceae</taxon>
        <taxon>Thermodesulfovibrio</taxon>
    </lineage>
</organism>
<dbReference type="Pfam" id="PF06245">
    <property type="entry name" value="DUF1015"/>
    <property type="match status" value="1"/>
</dbReference>
<name>A0A9W6GI77_9BACT</name>
<proteinExistence type="predicted"/>
<evidence type="ECO:0000313" key="1">
    <source>
        <dbReference type="EMBL" id="GLI54435.1"/>
    </source>
</evidence>
<dbReference type="PANTHER" id="PTHR36454:SF1">
    <property type="entry name" value="DUF1015 DOMAIN-CONTAINING PROTEIN"/>
    <property type="match status" value="1"/>
</dbReference>
<keyword evidence="2" id="KW-1185">Reference proteome</keyword>